<dbReference type="GO" id="GO:0005615">
    <property type="term" value="C:extracellular space"/>
    <property type="evidence" value="ECO:0000318"/>
    <property type="project" value="GO_Central"/>
</dbReference>
<dbReference type="HOGENOM" id="CLU_047501_11_1_1"/>
<dbReference type="OrthoDB" id="8936120at2759"/>
<dbReference type="eggNOG" id="ENOG502RQEK">
    <property type="taxonomic scope" value="Eukaryota"/>
</dbReference>
<keyword evidence="8 12" id="KW-0472">Membrane</keyword>
<dbReference type="InterPro" id="IPR007110">
    <property type="entry name" value="Ig-like_dom"/>
</dbReference>
<comment type="function">
    <text evidence="1">Involved in the presentation of foreign antigens to the immune system.</text>
</comment>
<dbReference type="PRINTS" id="PR01638">
    <property type="entry name" value="MHCCLASSI"/>
</dbReference>
<accession>F7F763</accession>
<comment type="similarity">
    <text evidence="3 10">Belongs to the MHC class I family.</text>
</comment>
<dbReference type="SUPFAM" id="SSF54452">
    <property type="entry name" value="MHC antigen-recognition domain"/>
    <property type="match status" value="1"/>
</dbReference>
<evidence type="ECO:0000256" key="6">
    <source>
        <dbReference type="ARBA" id="ARBA00022859"/>
    </source>
</evidence>
<dbReference type="Proteomes" id="UP000002279">
    <property type="component" value="Chromosome X5"/>
</dbReference>
<dbReference type="GO" id="GO:0002476">
    <property type="term" value="P:antigen processing and presentation of endogenous peptide antigen via MHC class Ib"/>
    <property type="evidence" value="ECO:0000318"/>
    <property type="project" value="GO_Central"/>
</dbReference>
<dbReference type="InterPro" id="IPR036179">
    <property type="entry name" value="Ig-like_dom_sf"/>
</dbReference>
<dbReference type="OMA" id="GSHTMQV"/>
<gene>
    <name evidence="15" type="primary">LOC100093242</name>
</gene>
<dbReference type="InterPro" id="IPR003597">
    <property type="entry name" value="Ig_C1-set"/>
</dbReference>
<keyword evidence="16" id="KW-1185">Reference proteome</keyword>
<dbReference type="GO" id="GO:0001916">
    <property type="term" value="P:positive regulation of T cell mediated cytotoxicity"/>
    <property type="evidence" value="ECO:0000318"/>
    <property type="project" value="GO_Central"/>
</dbReference>
<dbReference type="FunFam" id="3.30.500.10:FF:000005">
    <property type="entry name" value="MHC class I antigen ZKA transcript variant 1"/>
    <property type="match status" value="1"/>
</dbReference>
<comment type="subcellular location">
    <subcellularLocation>
        <location evidence="2">Membrane</location>
        <topology evidence="2">Single-pass type I membrane protein</topology>
    </subcellularLocation>
</comment>
<dbReference type="PROSITE" id="PS00290">
    <property type="entry name" value="IG_MHC"/>
    <property type="match status" value="1"/>
</dbReference>
<evidence type="ECO:0000256" key="5">
    <source>
        <dbReference type="ARBA" id="ARBA00022692"/>
    </source>
</evidence>
<keyword evidence="5 12" id="KW-0812">Transmembrane</keyword>
<feature type="domain" description="Ig-like" evidence="14">
    <location>
        <begin position="217"/>
        <end position="303"/>
    </location>
</feature>
<dbReference type="Gene3D" id="3.30.500.10">
    <property type="entry name" value="MHC class I-like antigen recognition-like"/>
    <property type="match status" value="1"/>
</dbReference>
<dbReference type="GO" id="GO:0002486">
    <property type="term" value="P:antigen processing and presentation of endogenous peptide antigen via MHC class I via ER pathway, TAP-independent"/>
    <property type="evidence" value="ECO:0000318"/>
    <property type="project" value="GO_Central"/>
</dbReference>
<feature type="transmembrane region" description="Helical" evidence="12">
    <location>
        <begin position="315"/>
        <end position="334"/>
    </location>
</feature>
<reference evidence="15" key="2">
    <citation type="submission" date="2025-08" db="UniProtKB">
        <authorList>
            <consortium name="Ensembl"/>
        </authorList>
    </citation>
    <scope>IDENTIFICATION</scope>
    <source>
        <strain evidence="15">Glennie</strain>
    </source>
</reference>
<dbReference type="FunFam" id="2.60.40.10:FF:000014">
    <property type="entry name" value="H-2 class I histocompatibility antigen, alpha chain"/>
    <property type="match status" value="1"/>
</dbReference>
<dbReference type="Pfam" id="PF07654">
    <property type="entry name" value="C1-set"/>
    <property type="match status" value="1"/>
</dbReference>
<dbReference type="GeneID" id="100093242"/>
<dbReference type="RefSeq" id="XP_028910656.1">
    <property type="nucleotide sequence ID" value="XM_029054823.1"/>
</dbReference>
<feature type="compositionally biased region" description="Pro residues" evidence="11">
    <location>
        <begin position="371"/>
        <end position="384"/>
    </location>
</feature>
<dbReference type="GO" id="GO:0006955">
    <property type="term" value="P:immune response"/>
    <property type="evidence" value="ECO:0000318"/>
    <property type="project" value="GO_Central"/>
</dbReference>
<dbReference type="Ensembl" id="ENSOANT00000002958.3">
    <property type="protein sequence ID" value="ENSOANP00000002957.2"/>
    <property type="gene ID" value="ENSOANG00000001863.3"/>
</dbReference>
<dbReference type="PANTHER" id="PTHR16675">
    <property type="entry name" value="MHC CLASS I-RELATED"/>
    <property type="match status" value="1"/>
</dbReference>
<dbReference type="InterPro" id="IPR011161">
    <property type="entry name" value="MHC_I-like_Ag-recog"/>
</dbReference>
<dbReference type="GeneTree" id="ENSGT01150000286995"/>
<dbReference type="GO" id="GO:0009897">
    <property type="term" value="C:external side of plasma membrane"/>
    <property type="evidence" value="ECO:0000318"/>
    <property type="project" value="GO_Central"/>
</dbReference>
<dbReference type="GO" id="GO:0098553">
    <property type="term" value="C:lumenal side of endoplasmic reticulum membrane"/>
    <property type="evidence" value="ECO:0007669"/>
    <property type="project" value="UniProtKB-ARBA"/>
</dbReference>
<dbReference type="PROSITE" id="PS50835">
    <property type="entry name" value="IG_LIKE"/>
    <property type="match status" value="1"/>
</dbReference>
<feature type="chain" id="PRO_5027870683" description="Ig-like domain-containing protein" evidence="13">
    <location>
        <begin position="34"/>
        <end position="384"/>
    </location>
</feature>
<dbReference type="Pfam" id="PF00129">
    <property type="entry name" value="MHC_I"/>
    <property type="match status" value="1"/>
</dbReference>
<evidence type="ECO:0000256" key="7">
    <source>
        <dbReference type="ARBA" id="ARBA00022989"/>
    </source>
</evidence>
<dbReference type="AlphaFoldDB" id="F7F763"/>
<evidence type="ECO:0000313" key="16">
    <source>
        <dbReference type="Proteomes" id="UP000002279"/>
    </source>
</evidence>
<feature type="signal peptide" evidence="13">
    <location>
        <begin position="1"/>
        <end position="33"/>
    </location>
</feature>
<dbReference type="KEGG" id="oaa:100093242"/>
<keyword evidence="6" id="KW-0391">Immunity</keyword>
<dbReference type="Bgee" id="ENSOANG00000001863">
    <property type="expression patterns" value="Expressed in ovary and 6 other cell types or tissues"/>
</dbReference>
<dbReference type="InParanoid" id="F7F763"/>
<dbReference type="InterPro" id="IPR037055">
    <property type="entry name" value="MHC_I-like_Ag-recog_sf"/>
</dbReference>
<dbReference type="InterPro" id="IPR003006">
    <property type="entry name" value="Ig/MHC_CS"/>
</dbReference>
<evidence type="ECO:0000256" key="10">
    <source>
        <dbReference type="RuleBase" id="RU004439"/>
    </source>
</evidence>
<dbReference type="InterPro" id="IPR011162">
    <property type="entry name" value="MHC_I/II-like_Ag-recog"/>
</dbReference>
<keyword evidence="7 12" id="KW-1133">Transmembrane helix</keyword>
<evidence type="ECO:0000256" key="12">
    <source>
        <dbReference type="SAM" id="Phobius"/>
    </source>
</evidence>
<name>F7F763_ORNAN</name>
<sequence length="384" mass="43656">MGASGPKRNTSSPWYHPLRLLLLLLLLWDVVVGTGSHSLQFFSFGVSEPGPRVPEYIVFGYLDDQLIARYDSEKRRVEARAKWMEEKEGPKFWDSQTLRGLSWQSRVMKYLNTIMGYYNHSGGSHTFQHVVGCEIRGDGSTRGVRQYAYDGQDYIFYDTETRTWAAANPVAKITKRLWEADTAHEAQRKFDLEHECVYFLQKFLKYATKHLGRKVPPSVWVTHQKTPGGESTLKCWAHGFYPRDIRLSWWRDGQELTQETEHVEIRPGGDGTYQCWGAVGIPPGEEHRYTCRVEHQGLERPLTVIWEPPFEPSPFIAGAVAVLTLSIVAAVTWMRRKRRRRRGTRPAASGDPVGEDEGHERGAFLEMSAAPAPPTQPTPGPPAC</sequence>
<organism evidence="15 16">
    <name type="scientific">Ornithorhynchus anatinus</name>
    <name type="common">Duckbill platypus</name>
    <dbReference type="NCBI Taxonomy" id="9258"/>
    <lineage>
        <taxon>Eukaryota</taxon>
        <taxon>Metazoa</taxon>
        <taxon>Chordata</taxon>
        <taxon>Craniata</taxon>
        <taxon>Vertebrata</taxon>
        <taxon>Euteleostomi</taxon>
        <taxon>Mammalia</taxon>
        <taxon>Monotremata</taxon>
        <taxon>Ornithorhynchidae</taxon>
        <taxon>Ornithorhynchus</taxon>
    </lineage>
</organism>
<evidence type="ECO:0000256" key="11">
    <source>
        <dbReference type="SAM" id="MobiDB-lite"/>
    </source>
</evidence>
<evidence type="ECO:0000256" key="2">
    <source>
        <dbReference type="ARBA" id="ARBA00004479"/>
    </source>
</evidence>
<keyword evidence="13" id="KW-0732">Signal</keyword>
<dbReference type="Gene3D" id="2.60.40.10">
    <property type="entry name" value="Immunoglobulins"/>
    <property type="match status" value="1"/>
</dbReference>
<dbReference type="PANTHER" id="PTHR16675:SF251">
    <property type="entry name" value="HLA CLASS I HISTOCOMPATIBILITY ANTIGEN, C ALPHA CHAIN"/>
    <property type="match status" value="1"/>
</dbReference>
<dbReference type="GO" id="GO:0042612">
    <property type="term" value="C:MHC class I protein complex"/>
    <property type="evidence" value="ECO:0007669"/>
    <property type="project" value="UniProtKB-KW"/>
</dbReference>
<evidence type="ECO:0000313" key="15">
    <source>
        <dbReference type="Ensembl" id="ENSOANP00000002957.2"/>
    </source>
</evidence>
<dbReference type="STRING" id="9258.ENSOANP00000002957"/>
<dbReference type="InterPro" id="IPR013783">
    <property type="entry name" value="Ig-like_fold"/>
</dbReference>
<reference evidence="15" key="3">
    <citation type="submission" date="2025-09" db="UniProtKB">
        <authorList>
            <consortium name="Ensembl"/>
        </authorList>
    </citation>
    <scope>IDENTIFICATION</scope>
    <source>
        <strain evidence="15">Glennie</strain>
    </source>
</reference>
<feature type="region of interest" description="Disordered" evidence="11">
    <location>
        <begin position="338"/>
        <end position="384"/>
    </location>
</feature>
<evidence type="ECO:0000256" key="1">
    <source>
        <dbReference type="ARBA" id="ARBA00002297"/>
    </source>
</evidence>
<evidence type="ECO:0000256" key="3">
    <source>
        <dbReference type="ARBA" id="ARBA00006909"/>
    </source>
</evidence>
<evidence type="ECO:0000256" key="9">
    <source>
        <dbReference type="ARBA" id="ARBA00023180"/>
    </source>
</evidence>
<evidence type="ECO:0000256" key="4">
    <source>
        <dbReference type="ARBA" id="ARBA00022451"/>
    </source>
</evidence>
<dbReference type="InterPro" id="IPR001039">
    <property type="entry name" value="MHC_I_a_a1/a2"/>
</dbReference>
<evidence type="ECO:0000256" key="13">
    <source>
        <dbReference type="SAM" id="SignalP"/>
    </source>
</evidence>
<reference evidence="15 16" key="1">
    <citation type="journal article" date="2008" name="Nature">
        <title>Genome analysis of the platypus reveals unique signatures of evolution.</title>
        <authorList>
            <person name="Warren W.C."/>
            <person name="Hillier L.W."/>
            <person name="Marshall Graves J.A."/>
            <person name="Birney E."/>
            <person name="Ponting C.P."/>
            <person name="Grutzner F."/>
            <person name="Belov K."/>
            <person name="Miller W."/>
            <person name="Clarke L."/>
            <person name="Chinwalla A.T."/>
            <person name="Yang S.P."/>
            <person name="Heger A."/>
            <person name="Locke D.P."/>
            <person name="Miethke P."/>
            <person name="Waters P.D."/>
            <person name="Veyrunes F."/>
            <person name="Fulton L."/>
            <person name="Fulton B."/>
            <person name="Graves T."/>
            <person name="Wallis J."/>
            <person name="Puente X.S."/>
            <person name="Lopez-Otin C."/>
            <person name="Ordonez G.R."/>
            <person name="Eichler E.E."/>
            <person name="Chen L."/>
            <person name="Cheng Z."/>
            <person name="Deakin J.E."/>
            <person name="Alsop A."/>
            <person name="Thompson K."/>
            <person name="Kirby P."/>
            <person name="Papenfuss A.T."/>
            <person name="Wakefield M.J."/>
            <person name="Olender T."/>
            <person name="Lancet D."/>
            <person name="Huttley G.A."/>
            <person name="Smit A.F."/>
            <person name="Pask A."/>
            <person name="Temple-Smith P."/>
            <person name="Batzer M.A."/>
            <person name="Walker J.A."/>
            <person name="Konkel M.K."/>
            <person name="Harris R.S."/>
            <person name="Whittington C.M."/>
            <person name="Wong E.S."/>
            <person name="Gemmell N.J."/>
            <person name="Buschiazzo E."/>
            <person name="Vargas Jentzsch I.M."/>
            <person name="Merkel A."/>
            <person name="Schmitz J."/>
            <person name="Zemann A."/>
            <person name="Churakov G."/>
            <person name="Kriegs J.O."/>
            <person name="Brosius J."/>
            <person name="Murchison E.P."/>
            <person name="Sachidanandam R."/>
            <person name="Smith C."/>
            <person name="Hannon G.J."/>
            <person name="Tsend-Ayush E."/>
            <person name="McMillan D."/>
            <person name="Attenborough R."/>
            <person name="Rens W."/>
            <person name="Ferguson-Smith M."/>
            <person name="Lefevre C.M."/>
            <person name="Sharp J.A."/>
            <person name="Nicholas K.R."/>
            <person name="Ray D.A."/>
            <person name="Kube M."/>
            <person name="Reinhardt R."/>
            <person name="Pringle T.H."/>
            <person name="Taylor J."/>
            <person name="Jones R.C."/>
            <person name="Nixon B."/>
            <person name="Dacheux J.L."/>
            <person name="Niwa H."/>
            <person name="Sekita Y."/>
            <person name="Huang X."/>
            <person name="Stark A."/>
            <person name="Kheradpour P."/>
            <person name="Kellis M."/>
            <person name="Flicek P."/>
            <person name="Chen Y."/>
            <person name="Webber C."/>
            <person name="Hardison R."/>
            <person name="Nelson J."/>
            <person name="Hallsworth-Pepin K."/>
            <person name="Delehaunty K."/>
            <person name="Markovic C."/>
            <person name="Minx P."/>
            <person name="Feng Y."/>
            <person name="Kremitzki C."/>
            <person name="Mitreva M."/>
            <person name="Glasscock J."/>
            <person name="Wylie T."/>
            <person name="Wohldmann P."/>
            <person name="Thiru P."/>
            <person name="Nhan M.N."/>
            <person name="Pohl C.S."/>
            <person name="Smith S.M."/>
            <person name="Hou S."/>
            <person name="Nefedov M."/>
            <person name="de Jong P.J."/>
            <person name="Renfree M.B."/>
            <person name="Mardis E.R."/>
            <person name="Wilson R.K."/>
        </authorList>
    </citation>
    <scope>NUCLEOTIDE SEQUENCE [LARGE SCALE GENOMIC DNA]</scope>
    <source>
        <strain evidence="15 16">Glennie</strain>
    </source>
</reference>
<evidence type="ECO:0000256" key="8">
    <source>
        <dbReference type="ARBA" id="ARBA00023136"/>
    </source>
</evidence>
<dbReference type="CDD" id="cd07698">
    <property type="entry name" value="IgC1_MHC_I_alpha3"/>
    <property type="match status" value="1"/>
</dbReference>
<keyword evidence="9" id="KW-0325">Glycoprotein</keyword>
<dbReference type="SMART" id="SM00407">
    <property type="entry name" value="IGc1"/>
    <property type="match status" value="1"/>
</dbReference>
<dbReference type="RefSeq" id="XP_028910655.1">
    <property type="nucleotide sequence ID" value="XM_029054822.2"/>
</dbReference>
<proteinExistence type="inferred from homology"/>
<dbReference type="SUPFAM" id="SSF48726">
    <property type="entry name" value="Immunoglobulin"/>
    <property type="match status" value="1"/>
</dbReference>
<keyword evidence="4" id="KW-0490">MHC I</keyword>
<dbReference type="InterPro" id="IPR050208">
    <property type="entry name" value="MHC_class-I_related"/>
</dbReference>
<evidence type="ECO:0000259" key="14">
    <source>
        <dbReference type="PROSITE" id="PS50835"/>
    </source>
</evidence>
<protein>
    <recommendedName>
        <fullName evidence="14">Ig-like domain-containing protein</fullName>
    </recommendedName>
</protein>
<dbReference type="GO" id="GO:0030670">
    <property type="term" value="C:phagocytic vesicle membrane"/>
    <property type="evidence" value="ECO:0007669"/>
    <property type="project" value="UniProtKB-ARBA"/>
</dbReference>